<dbReference type="InterPro" id="IPR022641">
    <property type="entry name" value="CheR_N"/>
</dbReference>
<dbReference type="InterPro" id="IPR022642">
    <property type="entry name" value="CheR_C"/>
</dbReference>
<dbReference type="PROSITE" id="PS50123">
    <property type="entry name" value="CHER"/>
    <property type="match status" value="1"/>
</dbReference>
<dbReference type="InterPro" id="IPR036804">
    <property type="entry name" value="CheR_N_sf"/>
</dbReference>
<dbReference type="PRINTS" id="PR00996">
    <property type="entry name" value="CHERMTFRASE"/>
</dbReference>
<dbReference type="Pfam" id="PF01739">
    <property type="entry name" value="CheR"/>
    <property type="match status" value="1"/>
</dbReference>
<dbReference type="EMBL" id="UIDG01000274">
    <property type="protein sequence ID" value="SUS06902.1"/>
    <property type="molecule type" value="Genomic_DNA"/>
</dbReference>
<name>A0A380TEK5_9ZZZZ</name>
<evidence type="ECO:0000313" key="7">
    <source>
        <dbReference type="EMBL" id="SUS06902.1"/>
    </source>
</evidence>
<dbReference type="Gene3D" id="3.40.50.150">
    <property type="entry name" value="Vaccinia Virus protein VP39"/>
    <property type="match status" value="1"/>
</dbReference>
<keyword evidence="3 7" id="KW-0489">Methyltransferase</keyword>
<dbReference type="SMART" id="SM00138">
    <property type="entry name" value="MeTrc"/>
    <property type="match status" value="1"/>
</dbReference>
<keyword evidence="4 7" id="KW-0808">Transferase</keyword>
<sequence length="278" mass="30612">MQAADFQFLSALIKERSGIALSSDKTYLLENRLGPLAAQRRLNDIAGLVARMKSVRDEQLIRDVVEAMTTNESLFFRDGKPFELLRTAILPRIVAARPKERPLRIWSAACSSGQEAYSIAITLLEEEALLAGRPVEIVATDIATSMLIKAKAGVYSQFEVQRGLPIRLLLKYFTQKGTNWEIAPRLRSMVSFRQHNMLGECAGLGRFDIVFCRNVLIYFDEPTKKGVIERIAQVLAPDGVLLLGAVETIIGLSTRLEIVPGAAGIYRPVGSGPRAAVA</sequence>
<dbReference type="SUPFAM" id="SSF47757">
    <property type="entry name" value="Chemotaxis receptor methyltransferase CheR, N-terminal domain"/>
    <property type="match status" value="1"/>
</dbReference>
<gene>
    <name evidence="7" type="primary">cheR</name>
    <name evidence="7" type="ORF">DF3PB_3450002</name>
</gene>
<evidence type="ECO:0000256" key="1">
    <source>
        <dbReference type="ARBA" id="ARBA00001541"/>
    </source>
</evidence>
<evidence type="ECO:0000256" key="2">
    <source>
        <dbReference type="ARBA" id="ARBA00012534"/>
    </source>
</evidence>
<accession>A0A380TEK5</accession>
<dbReference type="PANTHER" id="PTHR24422">
    <property type="entry name" value="CHEMOTAXIS PROTEIN METHYLTRANSFERASE"/>
    <property type="match status" value="1"/>
</dbReference>
<dbReference type="SUPFAM" id="SSF53335">
    <property type="entry name" value="S-adenosyl-L-methionine-dependent methyltransferases"/>
    <property type="match status" value="1"/>
</dbReference>
<keyword evidence="5" id="KW-0949">S-adenosyl-L-methionine</keyword>
<proteinExistence type="predicted"/>
<feature type="domain" description="CheR-type methyltransferase" evidence="6">
    <location>
        <begin position="1"/>
        <end position="271"/>
    </location>
</feature>
<dbReference type="PANTHER" id="PTHR24422:SF21">
    <property type="entry name" value="CHEMOTAXIS PROTEIN METHYLTRANSFERASE 1"/>
    <property type="match status" value="1"/>
</dbReference>
<reference evidence="7" key="1">
    <citation type="submission" date="2018-07" db="EMBL/GenBank/DDBJ databases">
        <authorList>
            <person name="Quirk P.G."/>
            <person name="Krulwich T.A."/>
        </authorList>
    </citation>
    <scope>NUCLEOTIDE SEQUENCE</scope>
</reference>
<dbReference type="InterPro" id="IPR050903">
    <property type="entry name" value="Bact_Chemotaxis_MeTrfase"/>
</dbReference>
<dbReference type="Gene3D" id="1.10.155.10">
    <property type="entry name" value="Chemotaxis receptor methyltransferase CheR, N-terminal domain"/>
    <property type="match status" value="1"/>
</dbReference>
<dbReference type="Pfam" id="PF03705">
    <property type="entry name" value="CheR_N"/>
    <property type="match status" value="1"/>
</dbReference>
<evidence type="ECO:0000256" key="4">
    <source>
        <dbReference type="ARBA" id="ARBA00022679"/>
    </source>
</evidence>
<evidence type="ECO:0000256" key="5">
    <source>
        <dbReference type="ARBA" id="ARBA00022691"/>
    </source>
</evidence>
<dbReference type="GO" id="GO:0032259">
    <property type="term" value="P:methylation"/>
    <property type="evidence" value="ECO:0007669"/>
    <property type="project" value="UniProtKB-KW"/>
</dbReference>
<dbReference type="InterPro" id="IPR029063">
    <property type="entry name" value="SAM-dependent_MTases_sf"/>
</dbReference>
<evidence type="ECO:0000259" key="6">
    <source>
        <dbReference type="PROSITE" id="PS50123"/>
    </source>
</evidence>
<dbReference type="CDD" id="cd02440">
    <property type="entry name" value="AdoMet_MTases"/>
    <property type="match status" value="1"/>
</dbReference>
<dbReference type="AlphaFoldDB" id="A0A380TEK5"/>
<dbReference type="GO" id="GO:0008983">
    <property type="term" value="F:protein-glutamate O-methyltransferase activity"/>
    <property type="evidence" value="ECO:0007669"/>
    <property type="project" value="UniProtKB-EC"/>
</dbReference>
<protein>
    <recommendedName>
        <fullName evidence="2">protein-glutamate O-methyltransferase</fullName>
        <ecNumber evidence="2">2.1.1.80</ecNumber>
    </recommendedName>
</protein>
<dbReference type="InterPro" id="IPR000780">
    <property type="entry name" value="CheR_MeTrfase"/>
</dbReference>
<comment type="catalytic activity">
    <reaction evidence="1">
        <text>L-glutamyl-[protein] + S-adenosyl-L-methionine = [protein]-L-glutamate 5-O-methyl ester + S-adenosyl-L-homocysteine</text>
        <dbReference type="Rhea" id="RHEA:24452"/>
        <dbReference type="Rhea" id="RHEA-COMP:10208"/>
        <dbReference type="Rhea" id="RHEA-COMP:10311"/>
        <dbReference type="ChEBI" id="CHEBI:29973"/>
        <dbReference type="ChEBI" id="CHEBI:57856"/>
        <dbReference type="ChEBI" id="CHEBI:59789"/>
        <dbReference type="ChEBI" id="CHEBI:82795"/>
        <dbReference type="EC" id="2.1.1.80"/>
    </reaction>
</comment>
<organism evidence="7">
    <name type="scientific">metagenome</name>
    <dbReference type="NCBI Taxonomy" id="256318"/>
    <lineage>
        <taxon>unclassified sequences</taxon>
        <taxon>metagenomes</taxon>
    </lineage>
</organism>
<dbReference type="EC" id="2.1.1.80" evidence="2"/>
<evidence type="ECO:0000256" key="3">
    <source>
        <dbReference type="ARBA" id="ARBA00022603"/>
    </source>
</evidence>